<comment type="similarity">
    <text evidence="9">Belongs to the carbohydrate kinase PfkB family. Ribokinase subfamily.</text>
</comment>
<feature type="binding site" evidence="9">
    <location>
        <position position="327"/>
    </location>
    <ligand>
        <name>K(+)</name>
        <dbReference type="ChEBI" id="CHEBI:29103"/>
    </ligand>
</feature>
<dbReference type="GeneID" id="19236257"/>
<dbReference type="SUPFAM" id="SSF53613">
    <property type="entry name" value="Ribokinase-like"/>
    <property type="match status" value="1"/>
</dbReference>
<evidence type="ECO:0000256" key="6">
    <source>
        <dbReference type="ARBA" id="ARBA00022842"/>
    </source>
</evidence>
<comment type="subcellular location">
    <subcellularLocation>
        <location evidence="9">Cytoplasm</location>
    </subcellularLocation>
    <subcellularLocation>
        <location evidence="9">Nucleus</location>
    </subcellularLocation>
</comment>
<dbReference type="RefSeq" id="XP_007786682.1">
    <property type="nucleotide sequence ID" value="XM_007788492.1"/>
</dbReference>
<dbReference type="HAMAP" id="MF_01987">
    <property type="entry name" value="Ribokinase"/>
    <property type="match status" value="1"/>
</dbReference>
<dbReference type="PANTHER" id="PTHR10584">
    <property type="entry name" value="SUGAR KINASE"/>
    <property type="match status" value="1"/>
</dbReference>
<comment type="caution">
    <text evidence="9">Lacks conserved residue(s) required for the propagation of feature annotation.</text>
</comment>
<feature type="binding site" evidence="9">
    <location>
        <position position="283"/>
    </location>
    <ligand>
        <name>K(+)</name>
        <dbReference type="ChEBI" id="CHEBI:29103"/>
    </ligand>
</feature>
<feature type="domain" description="Carbohydrate kinase PfkB" evidence="10">
    <location>
        <begin position="5"/>
        <end position="339"/>
    </location>
</feature>
<dbReference type="GO" id="GO:0005524">
    <property type="term" value="F:ATP binding"/>
    <property type="evidence" value="ECO:0007669"/>
    <property type="project" value="UniProtKB-UniRule"/>
</dbReference>
<feature type="binding site" evidence="9">
    <location>
        <begin position="254"/>
        <end position="259"/>
    </location>
    <ligand>
        <name>ATP</name>
        <dbReference type="ChEBI" id="CHEBI:30616"/>
    </ligand>
</feature>
<keyword evidence="12" id="KW-1185">Reference proteome</keyword>
<dbReference type="OrthoDB" id="415590at2759"/>
<evidence type="ECO:0000313" key="11">
    <source>
        <dbReference type="EMBL" id="ERF75833.1"/>
    </source>
</evidence>
<dbReference type="Proteomes" id="UP000019373">
    <property type="component" value="Unassembled WGS sequence"/>
</dbReference>
<dbReference type="Gene3D" id="3.40.1190.20">
    <property type="match status" value="1"/>
</dbReference>
<keyword evidence="9" id="KW-0539">Nucleus</keyword>
<keyword evidence="5 9" id="KW-0067">ATP-binding</keyword>
<proteinExistence type="inferred from homology"/>
<dbReference type="InterPro" id="IPR011877">
    <property type="entry name" value="Ribokinase"/>
</dbReference>
<feature type="binding site" evidence="9">
    <location>
        <position position="332"/>
    </location>
    <ligand>
        <name>K(+)</name>
        <dbReference type="ChEBI" id="CHEBI:29103"/>
    </ligand>
</feature>
<feature type="binding site" evidence="9">
    <location>
        <position position="208"/>
    </location>
    <ligand>
        <name>ATP</name>
        <dbReference type="ChEBI" id="CHEBI:30616"/>
    </ligand>
</feature>
<dbReference type="InterPro" id="IPR011611">
    <property type="entry name" value="PfkB_dom"/>
</dbReference>
<keyword evidence="7 9" id="KW-0630">Potassium</keyword>
<protein>
    <recommendedName>
        <fullName evidence="9">Ribokinase</fullName>
        <shortName evidence="9">RK</shortName>
        <ecNumber evidence="9">2.7.1.15</ecNumber>
    </recommendedName>
</protein>
<dbReference type="PRINTS" id="PR00990">
    <property type="entry name" value="RIBOKINASE"/>
</dbReference>
<dbReference type="GO" id="GO:0019303">
    <property type="term" value="P:D-ribose catabolic process"/>
    <property type="evidence" value="ECO:0007669"/>
    <property type="project" value="UniProtKB-UniRule"/>
</dbReference>
<dbReference type="PANTHER" id="PTHR10584:SF166">
    <property type="entry name" value="RIBOKINASE"/>
    <property type="match status" value="1"/>
</dbReference>
<evidence type="ECO:0000256" key="2">
    <source>
        <dbReference type="ARBA" id="ARBA00022723"/>
    </source>
</evidence>
<feature type="binding site" evidence="9">
    <location>
        <begin position="286"/>
        <end position="287"/>
    </location>
    <ligand>
        <name>ATP</name>
        <dbReference type="ChEBI" id="CHEBI:30616"/>
    </ligand>
</feature>
<comment type="catalytic activity">
    <reaction evidence="9">
        <text>D-ribose + ATP = D-ribose 5-phosphate + ADP + H(+)</text>
        <dbReference type="Rhea" id="RHEA:13697"/>
        <dbReference type="ChEBI" id="CHEBI:15378"/>
        <dbReference type="ChEBI" id="CHEBI:30616"/>
        <dbReference type="ChEBI" id="CHEBI:47013"/>
        <dbReference type="ChEBI" id="CHEBI:78346"/>
        <dbReference type="ChEBI" id="CHEBI:456216"/>
        <dbReference type="EC" id="2.7.1.15"/>
    </reaction>
</comment>
<comment type="pathway">
    <text evidence="9">Carbohydrate metabolism; D-ribose degradation; D-ribose 5-phosphate from beta-D-ribopyranose: step 2/2.</text>
</comment>
<evidence type="ECO:0000256" key="9">
    <source>
        <dbReference type="HAMAP-Rule" id="MF_03215"/>
    </source>
</evidence>
<dbReference type="EMBL" id="KE720795">
    <property type="protein sequence ID" value="ERF75833.1"/>
    <property type="molecule type" value="Genomic_DNA"/>
</dbReference>
<comment type="activity regulation">
    <text evidence="9">Activated by a monovalent cation that binds near, but not in, the active site. The most likely occupant of the site in vivo is potassium. Ion binding induces a conformational change that may alter substrate affinity.</text>
</comment>
<feature type="binding site" evidence="9">
    <location>
        <position position="156"/>
    </location>
    <ligand>
        <name>substrate</name>
    </ligand>
</feature>
<accession>U1GTT5</accession>
<feature type="binding site" evidence="9">
    <location>
        <position position="330"/>
    </location>
    <ligand>
        <name>K(+)</name>
        <dbReference type="ChEBI" id="CHEBI:29103"/>
    </ligand>
</feature>
<keyword evidence="9" id="KW-0963">Cytoplasm</keyword>
<comment type="cofactor">
    <cofactor evidence="9">
        <name>Mg(2+)</name>
        <dbReference type="ChEBI" id="CHEBI:18420"/>
    </cofactor>
    <text evidence="9">Requires a divalent cation, most likely magnesium in vivo, as an electrophilic catalyst to aid phosphoryl group transfer. It is the chelate of the metal and the nucleotide that is the actual substrate.</text>
</comment>
<dbReference type="AlphaFoldDB" id="U1GTT5"/>
<keyword evidence="2 9" id="KW-0479">Metal-binding</keyword>
<keyword evidence="1 9" id="KW-0808">Transferase</keyword>
<dbReference type="GO" id="GO:0046872">
    <property type="term" value="F:metal ion binding"/>
    <property type="evidence" value="ECO:0007669"/>
    <property type="project" value="UniProtKB-KW"/>
</dbReference>
<dbReference type="HOGENOM" id="CLU_027634_2_0_1"/>
<name>U1GTT5_ENDPU</name>
<dbReference type="EC" id="2.7.1.15" evidence="9"/>
<evidence type="ECO:0000259" key="10">
    <source>
        <dbReference type="Pfam" id="PF00294"/>
    </source>
</evidence>
<evidence type="ECO:0000256" key="8">
    <source>
        <dbReference type="ARBA" id="ARBA00023277"/>
    </source>
</evidence>
<comment type="subunit">
    <text evidence="9">Homodimer.</text>
</comment>
<dbReference type="InterPro" id="IPR002139">
    <property type="entry name" value="Ribo/fructo_kinase"/>
</dbReference>
<keyword evidence="6 9" id="KW-0460">Magnesium</keyword>
<feature type="binding site" evidence="9">
    <location>
        <begin position="41"/>
        <end position="45"/>
    </location>
    <ligand>
        <name>substrate</name>
    </ligand>
</feature>
<dbReference type="Pfam" id="PF00294">
    <property type="entry name" value="PfkB"/>
    <property type="match status" value="1"/>
</dbReference>
<dbReference type="GO" id="GO:0005737">
    <property type="term" value="C:cytoplasm"/>
    <property type="evidence" value="ECO:0007669"/>
    <property type="project" value="UniProtKB-SubCell"/>
</dbReference>
<dbReference type="CDD" id="cd01174">
    <property type="entry name" value="ribokinase"/>
    <property type="match status" value="1"/>
</dbReference>
<reference evidence="12" key="1">
    <citation type="journal article" date="2014" name="BMC Genomics">
        <title>Genome characteristics reveal the impact of lichenization on lichen-forming fungus Endocarpon pusillum Hedwig (Verrucariales, Ascomycota).</title>
        <authorList>
            <person name="Wang Y.-Y."/>
            <person name="Liu B."/>
            <person name="Zhang X.-Y."/>
            <person name="Zhou Q.-M."/>
            <person name="Zhang T."/>
            <person name="Li H."/>
            <person name="Yu Y.-F."/>
            <person name="Zhang X.-L."/>
            <person name="Hao X.-Y."/>
            <person name="Wang M."/>
            <person name="Wang L."/>
            <person name="Wei J.-C."/>
        </authorList>
    </citation>
    <scope>NUCLEOTIDE SEQUENCE [LARGE SCALE GENOMIC DNA]</scope>
    <source>
        <strain evidence="12">Z07020 / HMAS-L-300199</strain>
    </source>
</reference>
<evidence type="ECO:0000256" key="5">
    <source>
        <dbReference type="ARBA" id="ARBA00022840"/>
    </source>
</evidence>
<dbReference type="OMA" id="DIVLIQQ"/>
<feature type="binding site" evidence="9">
    <location>
        <position position="287"/>
    </location>
    <ligand>
        <name>substrate</name>
    </ligand>
</feature>
<feature type="binding site" evidence="9">
    <location>
        <position position="281"/>
    </location>
    <ligand>
        <name>K(+)</name>
        <dbReference type="ChEBI" id="CHEBI:29103"/>
    </ligand>
</feature>
<dbReference type="UniPathway" id="UPA00916">
    <property type="reaction ID" value="UER00889"/>
</dbReference>
<comment type="function">
    <text evidence="9">Catalyzes the phosphorylation of ribose at O-5 in a reaction requiring ATP and magnesium. The resulting D-ribose-5-phosphate can then be used either for sythesis of nucleotides, histidine, and tryptophan, or as a component of the pentose phosphate pathway.</text>
</comment>
<dbReference type="GO" id="GO:0004747">
    <property type="term" value="F:ribokinase activity"/>
    <property type="evidence" value="ECO:0007669"/>
    <property type="project" value="UniProtKB-UniRule"/>
</dbReference>
<feature type="active site" description="Proton acceptor" evidence="9">
    <location>
        <position position="287"/>
    </location>
</feature>
<dbReference type="eggNOG" id="KOG2855">
    <property type="taxonomic scope" value="Eukaryota"/>
</dbReference>
<organism evidence="11 12">
    <name type="scientific">Endocarpon pusillum (strain Z07020 / HMAS-L-300199)</name>
    <name type="common">Lichen-forming fungus</name>
    <dbReference type="NCBI Taxonomy" id="1263415"/>
    <lineage>
        <taxon>Eukaryota</taxon>
        <taxon>Fungi</taxon>
        <taxon>Dikarya</taxon>
        <taxon>Ascomycota</taxon>
        <taxon>Pezizomycotina</taxon>
        <taxon>Eurotiomycetes</taxon>
        <taxon>Chaetothyriomycetidae</taxon>
        <taxon>Verrucariales</taxon>
        <taxon>Verrucariaceae</taxon>
        <taxon>Endocarpon</taxon>
    </lineage>
</organism>
<evidence type="ECO:0000256" key="3">
    <source>
        <dbReference type="ARBA" id="ARBA00022741"/>
    </source>
</evidence>
<evidence type="ECO:0000256" key="4">
    <source>
        <dbReference type="ARBA" id="ARBA00022777"/>
    </source>
</evidence>
<dbReference type="InterPro" id="IPR029056">
    <property type="entry name" value="Ribokinase-like"/>
</dbReference>
<keyword evidence="4 9" id="KW-0418">Kinase</keyword>
<evidence type="ECO:0000256" key="7">
    <source>
        <dbReference type="ARBA" id="ARBA00022958"/>
    </source>
</evidence>
<dbReference type="GO" id="GO:0005634">
    <property type="term" value="C:nucleus"/>
    <property type="evidence" value="ECO:0007669"/>
    <property type="project" value="UniProtKB-SubCell"/>
</dbReference>
<feature type="binding site" evidence="9">
    <location>
        <begin position="13"/>
        <end position="15"/>
    </location>
    <ligand>
        <name>substrate</name>
    </ligand>
</feature>
<evidence type="ECO:0000256" key="1">
    <source>
        <dbReference type="ARBA" id="ARBA00022679"/>
    </source>
</evidence>
<keyword evidence="8 9" id="KW-0119">Carbohydrate metabolism</keyword>
<evidence type="ECO:0000313" key="12">
    <source>
        <dbReference type="Proteomes" id="UP000019373"/>
    </source>
</evidence>
<feature type="binding site" evidence="9">
    <location>
        <position position="336"/>
    </location>
    <ligand>
        <name>K(+)</name>
        <dbReference type="ChEBI" id="CHEBI:29103"/>
    </ligand>
</feature>
<keyword evidence="3 9" id="KW-0547">Nucleotide-binding</keyword>
<sequence length="349" mass="37116">MVSPHIRVIGSLNIDYTTTTPRFPGPGETLTAKSLSISAGGKGANQAVACGRASYTSTTEHDVQIEMVGAVGAEDPQYAALLKPVLEKTGIDCSGIREVERSQTGTATIIVDASKDGENRILVVPGANYDGMNDVEDVLERALKEPLPEVFVLQGEIPAETTFALLKAISDTAEKTGKLVEIVFNPAPVYPEGIPLDCMKCVTHLIVNETEMGQLAVDAGDQYVAANTEEEKRAALVMAAEVFHRRMVRNVIVTRGAEGVFGSTPAGPFHLEAAKVTKVTDTTAAGDTFVGYYAVVLARQKKEGGKGASQDALNEACRQATLAAAKCVVREGAIESIPWGYEMEERSKT</sequence>
<gene>
    <name evidence="11" type="ORF">EPUS_01199</name>
</gene>